<gene>
    <name evidence="9" type="ORF">CALCODRAFT_453142</name>
</gene>
<feature type="compositionally biased region" description="Polar residues" evidence="6">
    <location>
        <begin position="14"/>
        <end position="25"/>
    </location>
</feature>
<feature type="transmembrane region" description="Helical" evidence="7">
    <location>
        <begin position="108"/>
        <end position="127"/>
    </location>
</feature>
<feature type="transmembrane region" description="Helical" evidence="7">
    <location>
        <begin position="399"/>
        <end position="424"/>
    </location>
</feature>
<evidence type="ECO:0000313" key="10">
    <source>
        <dbReference type="Proteomes" id="UP000076842"/>
    </source>
</evidence>
<organism evidence="9 10">
    <name type="scientific">Calocera cornea HHB12733</name>
    <dbReference type="NCBI Taxonomy" id="1353952"/>
    <lineage>
        <taxon>Eukaryota</taxon>
        <taxon>Fungi</taxon>
        <taxon>Dikarya</taxon>
        <taxon>Basidiomycota</taxon>
        <taxon>Agaricomycotina</taxon>
        <taxon>Dacrymycetes</taxon>
        <taxon>Dacrymycetales</taxon>
        <taxon>Dacrymycetaceae</taxon>
        <taxon>Calocera</taxon>
    </lineage>
</organism>
<keyword evidence="5 7" id="KW-0472">Membrane</keyword>
<keyword evidence="10" id="KW-1185">Reference proteome</keyword>
<evidence type="ECO:0000256" key="7">
    <source>
        <dbReference type="SAM" id="Phobius"/>
    </source>
</evidence>
<feature type="transmembrane region" description="Helical" evidence="7">
    <location>
        <begin position="308"/>
        <end position="329"/>
    </location>
</feature>
<dbReference type="GO" id="GO:0016020">
    <property type="term" value="C:membrane"/>
    <property type="evidence" value="ECO:0007669"/>
    <property type="project" value="UniProtKB-SubCell"/>
</dbReference>
<dbReference type="SUPFAM" id="SSF103473">
    <property type="entry name" value="MFS general substrate transporter"/>
    <property type="match status" value="1"/>
</dbReference>
<evidence type="ECO:0000256" key="4">
    <source>
        <dbReference type="ARBA" id="ARBA00022989"/>
    </source>
</evidence>
<feature type="transmembrane region" description="Helical" evidence="7">
    <location>
        <begin position="199"/>
        <end position="220"/>
    </location>
</feature>
<dbReference type="Gene3D" id="1.20.1250.20">
    <property type="entry name" value="MFS general substrate transporter like domains"/>
    <property type="match status" value="1"/>
</dbReference>
<dbReference type="PROSITE" id="PS50850">
    <property type="entry name" value="MFS"/>
    <property type="match status" value="1"/>
</dbReference>
<evidence type="ECO:0000256" key="2">
    <source>
        <dbReference type="ARBA" id="ARBA00022448"/>
    </source>
</evidence>
<dbReference type="Pfam" id="PF07690">
    <property type="entry name" value="MFS_1"/>
    <property type="match status" value="1"/>
</dbReference>
<dbReference type="InterPro" id="IPR020846">
    <property type="entry name" value="MFS_dom"/>
</dbReference>
<reference evidence="9 10" key="1">
    <citation type="journal article" date="2016" name="Mol. Biol. Evol.">
        <title>Comparative Genomics of Early-Diverging Mushroom-Forming Fungi Provides Insights into the Origins of Lignocellulose Decay Capabilities.</title>
        <authorList>
            <person name="Nagy L.G."/>
            <person name="Riley R."/>
            <person name="Tritt A."/>
            <person name="Adam C."/>
            <person name="Daum C."/>
            <person name="Floudas D."/>
            <person name="Sun H."/>
            <person name="Yadav J.S."/>
            <person name="Pangilinan J."/>
            <person name="Larsson K.H."/>
            <person name="Matsuura K."/>
            <person name="Barry K."/>
            <person name="Labutti K."/>
            <person name="Kuo R."/>
            <person name="Ohm R.A."/>
            <person name="Bhattacharya S.S."/>
            <person name="Shirouzu T."/>
            <person name="Yoshinaga Y."/>
            <person name="Martin F.M."/>
            <person name="Grigoriev I.V."/>
            <person name="Hibbett D.S."/>
        </authorList>
    </citation>
    <scope>NUCLEOTIDE SEQUENCE [LARGE SCALE GENOMIC DNA]</scope>
    <source>
        <strain evidence="9 10">HHB12733</strain>
    </source>
</reference>
<evidence type="ECO:0000313" key="9">
    <source>
        <dbReference type="EMBL" id="KZT57350.1"/>
    </source>
</evidence>
<keyword evidence="3 7" id="KW-0812">Transmembrane</keyword>
<feature type="transmembrane region" description="Helical" evidence="7">
    <location>
        <begin position="166"/>
        <end position="193"/>
    </location>
</feature>
<name>A0A165FXX1_9BASI</name>
<feature type="transmembrane region" description="Helical" evidence="7">
    <location>
        <begin position="496"/>
        <end position="516"/>
    </location>
</feature>
<feature type="transmembrane region" description="Helical" evidence="7">
    <location>
        <begin position="76"/>
        <end position="96"/>
    </location>
</feature>
<comment type="subcellular location">
    <subcellularLocation>
        <location evidence="1">Membrane</location>
        <topology evidence="1">Multi-pass membrane protein</topology>
    </subcellularLocation>
</comment>
<dbReference type="GO" id="GO:0022857">
    <property type="term" value="F:transmembrane transporter activity"/>
    <property type="evidence" value="ECO:0007669"/>
    <property type="project" value="InterPro"/>
</dbReference>
<dbReference type="Proteomes" id="UP000076842">
    <property type="component" value="Unassembled WGS sequence"/>
</dbReference>
<feature type="transmembrane region" description="Helical" evidence="7">
    <location>
        <begin position="41"/>
        <end position="64"/>
    </location>
</feature>
<feature type="domain" description="Major facilitator superfamily (MFS) profile" evidence="8">
    <location>
        <begin position="42"/>
        <end position="523"/>
    </location>
</feature>
<feature type="transmembrane region" description="Helical" evidence="7">
    <location>
        <begin position="374"/>
        <end position="393"/>
    </location>
</feature>
<dbReference type="InterPro" id="IPR036259">
    <property type="entry name" value="MFS_trans_sf"/>
</dbReference>
<feature type="region of interest" description="Disordered" evidence="6">
    <location>
        <begin position="1"/>
        <end position="35"/>
    </location>
</feature>
<feature type="region of interest" description="Disordered" evidence="6">
    <location>
        <begin position="521"/>
        <end position="540"/>
    </location>
</feature>
<dbReference type="InParanoid" id="A0A165FXX1"/>
<dbReference type="OrthoDB" id="5086884at2759"/>
<feature type="compositionally biased region" description="Basic and acidic residues" evidence="6">
    <location>
        <begin position="1"/>
        <end position="10"/>
    </location>
</feature>
<evidence type="ECO:0000256" key="6">
    <source>
        <dbReference type="SAM" id="MobiDB-lite"/>
    </source>
</evidence>
<dbReference type="FunCoup" id="A0A165FXX1">
    <property type="interactions" value="19"/>
</dbReference>
<dbReference type="Gene3D" id="1.20.1720.10">
    <property type="entry name" value="Multidrug resistance protein D"/>
    <property type="match status" value="1"/>
</dbReference>
<keyword evidence="2" id="KW-0813">Transport</keyword>
<proteinExistence type="predicted"/>
<dbReference type="AlphaFoldDB" id="A0A165FXX1"/>
<dbReference type="PANTHER" id="PTHR42718">
    <property type="entry name" value="MAJOR FACILITATOR SUPERFAMILY MULTIDRUG TRANSPORTER MFSC"/>
    <property type="match status" value="1"/>
</dbReference>
<feature type="transmembrane region" description="Helical" evidence="7">
    <location>
        <begin position="133"/>
        <end position="154"/>
    </location>
</feature>
<sequence>MALEGMEGKGEQNGALQTAQTSVHSESTEDGPKLSSPKSMLILGSTCLTMVIYIASINSMFIILPTVGRDLMINPASLQWIVTAYALTSGCFLLLFGRLADIFGRKLVFLLGNTWFLAFTLGCGFARSPLEIIIMRALTGMGGAAMIPACLGILAHTFPPGKQRTIAFSSFQAAAPCGGVLGMVVGGVVTQFAAVSWRALFYVLGGVAGLVFAGALICFPNDRVDPSADRRVDWLGAFLITAGLVLLLFCLGEGEIAPQQWATPYIIALLILSVLLITAFIAWEHYVETRMTFPPLMKLDLFTRGSGKFAAILLISFLVNGAFISWQYWATQYYQNYWLVTPAYTVLFFLPMFFVGFTVALGFAFITPYISGQVLIVFGCAMTSVASLLFALINPQAMYWAFGFPAAILDVVGADIIMSGGSLVCSHLALPEEQSLAGGLFNTVTQIGISFATTISTIVYDRVVRARSAAQGVALDQYASNAPPDVLLDGYRAAQWTNFAFAIFGALVGTVVLRGIGRIGGKHARPEQKDDEAVASTGDA</sequence>
<evidence type="ECO:0000256" key="3">
    <source>
        <dbReference type="ARBA" id="ARBA00022692"/>
    </source>
</evidence>
<dbReference type="EMBL" id="KV423965">
    <property type="protein sequence ID" value="KZT57350.1"/>
    <property type="molecule type" value="Genomic_DNA"/>
</dbReference>
<dbReference type="PANTHER" id="PTHR42718:SF9">
    <property type="entry name" value="MAJOR FACILITATOR SUPERFAMILY MULTIDRUG TRANSPORTER MFSC"/>
    <property type="match status" value="1"/>
</dbReference>
<accession>A0A165FXX1</accession>
<evidence type="ECO:0000256" key="5">
    <source>
        <dbReference type="ARBA" id="ARBA00023136"/>
    </source>
</evidence>
<keyword evidence="4 7" id="KW-1133">Transmembrane helix</keyword>
<evidence type="ECO:0000259" key="8">
    <source>
        <dbReference type="PROSITE" id="PS50850"/>
    </source>
</evidence>
<evidence type="ECO:0000256" key="1">
    <source>
        <dbReference type="ARBA" id="ARBA00004141"/>
    </source>
</evidence>
<feature type="transmembrane region" description="Helical" evidence="7">
    <location>
        <begin position="341"/>
        <end position="367"/>
    </location>
</feature>
<feature type="transmembrane region" description="Helical" evidence="7">
    <location>
        <begin position="264"/>
        <end position="287"/>
    </location>
</feature>
<dbReference type="InterPro" id="IPR011701">
    <property type="entry name" value="MFS"/>
</dbReference>
<protein>
    <submittedName>
        <fullName evidence="9">MFS general substrate transporter</fullName>
    </submittedName>
</protein>
<feature type="transmembrane region" description="Helical" evidence="7">
    <location>
        <begin position="436"/>
        <end position="460"/>
    </location>
</feature>
<feature type="transmembrane region" description="Helical" evidence="7">
    <location>
        <begin position="232"/>
        <end position="252"/>
    </location>
</feature>